<dbReference type="InterPro" id="IPR053278">
    <property type="entry name" value="Pre-60S_factor_ECM1"/>
</dbReference>
<reference evidence="8" key="1">
    <citation type="submission" date="2022-12" db="EMBL/GenBank/DDBJ databases">
        <authorList>
            <person name="Petersen C."/>
        </authorList>
    </citation>
    <scope>NUCLEOTIDE SEQUENCE</scope>
    <source>
        <strain evidence="8">IBT 15544</strain>
    </source>
</reference>
<dbReference type="PANTHER" id="PTHR28280">
    <property type="entry name" value="SHUTTLING PRE-60S FACTOR ECM1"/>
    <property type="match status" value="1"/>
</dbReference>
<dbReference type="GO" id="GO:0030687">
    <property type="term" value="C:preribosome, large subunit precursor"/>
    <property type="evidence" value="ECO:0007669"/>
    <property type="project" value="TreeGrafter"/>
</dbReference>
<dbReference type="RefSeq" id="XP_058313219.1">
    <property type="nucleotide sequence ID" value="XM_058447808.1"/>
</dbReference>
<dbReference type="GO" id="GO:0005737">
    <property type="term" value="C:cytoplasm"/>
    <property type="evidence" value="ECO:0007669"/>
    <property type="project" value="UniProtKB-SubCell"/>
</dbReference>
<evidence type="ECO:0000256" key="3">
    <source>
        <dbReference type="ARBA" id="ARBA00022448"/>
    </source>
</evidence>
<dbReference type="OrthoDB" id="5304887at2759"/>
<reference evidence="8" key="2">
    <citation type="journal article" date="2023" name="IMA Fungus">
        <title>Comparative genomic study of the Penicillium genus elucidates a diverse pangenome and 15 lateral gene transfer events.</title>
        <authorList>
            <person name="Petersen C."/>
            <person name="Sorensen T."/>
            <person name="Nielsen M.R."/>
            <person name="Sondergaard T.E."/>
            <person name="Sorensen J.L."/>
            <person name="Fitzpatrick D.A."/>
            <person name="Frisvad J.C."/>
            <person name="Nielsen K.L."/>
        </authorList>
    </citation>
    <scope>NUCLEOTIDE SEQUENCE</scope>
    <source>
        <strain evidence="8">IBT 15544</strain>
    </source>
</reference>
<accession>A0A9W9TDK2</accession>
<name>A0A9W9TDK2_9EURO</name>
<comment type="caution">
    <text evidence="8">The sequence shown here is derived from an EMBL/GenBank/DDBJ whole genome shotgun (WGS) entry which is preliminary data.</text>
</comment>
<evidence type="ECO:0000313" key="9">
    <source>
        <dbReference type="Proteomes" id="UP001150904"/>
    </source>
</evidence>
<proteinExistence type="predicted"/>
<keyword evidence="3" id="KW-0813">Transport</keyword>
<sequence>MAKNKPKTDNSRAARRAASPSLDVDKSLTSLPRAESPNVKRPSVLSDRRNSGIQKKQKQKKLTRAQRLRQQKGMDRAEAVLDQMEIKKVRSASRQKTVKDRRGEWEELNRKSTAFAALQQDDAGDDDDDDDDAMAENPEKPKTKPNPFASANVAETPAASDPALLDEDDEIT</sequence>
<keyword evidence="5" id="KW-0690">Ribosome biogenesis</keyword>
<feature type="compositionally biased region" description="Basic and acidic residues" evidence="7">
    <location>
        <begin position="72"/>
        <end position="88"/>
    </location>
</feature>
<feature type="compositionally biased region" description="Basic and acidic residues" evidence="7">
    <location>
        <begin position="97"/>
        <end position="110"/>
    </location>
</feature>
<dbReference type="GeneID" id="83175108"/>
<keyword evidence="6" id="KW-0539">Nucleus</keyword>
<dbReference type="GO" id="GO:0005730">
    <property type="term" value="C:nucleolus"/>
    <property type="evidence" value="ECO:0007669"/>
    <property type="project" value="TreeGrafter"/>
</dbReference>
<feature type="region of interest" description="Disordered" evidence="7">
    <location>
        <begin position="1"/>
        <end position="172"/>
    </location>
</feature>
<dbReference type="InterPro" id="IPR022784">
    <property type="entry name" value="Ribosome_bgen_Alb1"/>
</dbReference>
<evidence type="ECO:0000256" key="1">
    <source>
        <dbReference type="ARBA" id="ARBA00004123"/>
    </source>
</evidence>
<protein>
    <recommendedName>
        <fullName evidence="10">Ribosome biogenesis protein Alb1</fullName>
    </recommendedName>
</protein>
<dbReference type="Proteomes" id="UP001150904">
    <property type="component" value="Unassembled WGS sequence"/>
</dbReference>
<evidence type="ECO:0000256" key="2">
    <source>
        <dbReference type="ARBA" id="ARBA00004496"/>
    </source>
</evidence>
<comment type="subcellular location">
    <subcellularLocation>
        <location evidence="2">Cytoplasm</location>
    </subcellularLocation>
    <subcellularLocation>
        <location evidence="1">Nucleus</location>
    </subcellularLocation>
</comment>
<evidence type="ECO:0000313" key="8">
    <source>
        <dbReference type="EMBL" id="KAJ5218646.1"/>
    </source>
</evidence>
<dbReference type="Pfam" id="PF09135">
    <property type="entry name" value="Alb1"/>
    <property type="match status" value="1"/>
</dbReference>
<organism evidence="8 9">
    <name type="scientific">Penicillium cinerascens</name>
    <dbReference type="NCBI Taxonomy" id="70096"/>
    <lineage>
        <taxon>Eukaryota</taxon>
        <taxon>Fungi</taxon>
        <taxon>Dikarya</taxon>
        <taxon>Ascomycota</taxon>
        <taxon>Pezizomycotina</taxon>
        <taxon>Eurotiomycetes</taxon>
        <taxon>Eurotiomycetidae</taxon>
        <taxon>Eurotiales</taxon>
        <taxon>Aspergillaceae</taxon>
        <taxon>Penicillium</taxon>
    </lineage>
</organism>
<dbReference type="AlphaFoldDB" id="A0A9W9TDK2"/>
<feature type="compositionally biased region" description="Basic and acidic residues" evidence="7">
    <location>
        <begin position="1"/>
        <end position="12"/>
    </location>
</feature>
<evidence type="ECO:0000256" key="6">
    <source>
        <dbReference type="ARBA" id="ARBA00023242"/>
    </source>
</evidence>
<evidence type="ECO:0000256" key="4">
    <source>
        <dbReference type="ARBA" id="ARBA00022490"/>
    </source>
</evidence>
<evidence type="ECO:0000256" key="5">
    <source>
        <dbReference type="ARBA" id="ARBA00022517"/>
    </source>
</evidence>
<feature type="compositionally biased region" description="Basic residues" evidence="7">
    <location>
        <begin position="55"/>
        <end position="70"/>
    </location>
</feature>
<dbReference type="GO" id="GO:0000055">
    <property type="term" value="P:ribosomal large subunit export from nucleus"/>
    <property type="evidence" value="ECO:0007669"/>
    <property type="project" value="TreeGrafter"/>
</dbReference>
<keyword evidence="4" id="KW-0963">Cytoplasm</keyword>
<evidence type="ECO:0008006" key="10">
    <source>
        <dbReference type="Google" id="ProtNLM"/>
    </source>
</evidence>
<gene>
    <name evidence="8" type="ORF">N7498_000745</name>
</gene>
<feature type="compositionally biased region" description="Acidic residues" evidence="7">
    <location>
        <begin position="122"/>
        <end position="134"/>
    </location>
</feature>
<dbReference type="EMBL" id="JAPQKR010000004">
    <property type="protein sequence ID" value="KAJ5218646.1"/>
    <property type="molecule type" value="Genomic_DNA"/>
</dbReference>
<dbReference type="PANTHER" id="PTHR28280:SF1">
    <property type="entry name" value="SHUTTLING PRE-60S FACTOR ECM1"/>
    <property type="match status" value="1"/>
</dbReference>
<keyword evidence="9" id="KW-1185">Reference proteome</keyword>
<evidence type="ECO:0000256" key="7">
    <source>
        <dbReference type="SAM" id="MobiDB-lite"/>
    </source>
</evidence>